<keyword evidence="4" id="KW-0067">ATP-binding</keyword>
<evidence type="ECO:0000256" key="2">
    <source>
        <dbReference type="ARBA" id="ARBA00022741"/>
    </source>
</evidence>
<dbReference type="InterPro" id="IPR001245">
    <property type="entry name" value="Ser-Thr/Tyr_kinase_cat_dom"/>
</dbReference>
<dbReference type="Pfam" id="PF07714">
    <property type="entry name" value="PK_Tyr_Ser-Thr"/>
    <property type="match status" value="1"/>
</dbReference>
<dbReference type="PANTHER" id="PTHR44329:SF288">
    <property type="entry name" value="MITOGEN-ACTIVATED PROTEIN KINASE KINASE KINASE 20"/>
    <property type="match status" value="1"/>
</dbReference>
<keyword evidence="2" id="KW-0547">Nucleotide-binding</keyword>
<dbReference type="PRINTS" id="PR00109">
    <property type="entry name" value="TYRKINASE"/>
</dbReference>
<organism evidence="6 7">
    <name type="scientific">Gigaspora rosea</name>
    <dbReference type="NCBI Taxonomy" id="44941"/>
    <lineage>
        <taxon>Eukaryota</taxon>
        <taxon>Fungi</taxon>
        <taxon>Fungi incertae sedis</taxon>
        <taxon>Mucoromycota</taxon>
        <taxon>Glomeromycotina</taxon>
        <taxon>Glomeromycetes</taxon>
        <taxon>Diversisporales</taxon>
        <taxon>Gigasporaceae</taxon>
        <taxon>Gigaspora</taxon>
    </lineage>
</organism>
<evidence type="ECO:0000313" key="7">
    <source>
        <dbReference type="Proteomes" id="UP000266673"/>
    </source>
</evidence>
<dbReference type="OrthoDB" id="2337825at2759"/>
<protein>
    <submittedName>
        <fullName evidence="6">Kinase-like domain-containing protein</fullName>
    </submittedName>
</protein>
<accession>A0A397URD8</accession>
<dbReference type="PIRSF" id="PIRSF000654">
    <property type="entry name" value="Integrin-linked_kinase"/>
    <property type="match status" value="1"/>
</dbReference>
<dbReference type="PROSITE" id="PS50011">
    <property type="entry name" value="PROTEIN_KINASE_DOM"/>
    <property type="match status" value="1"/>
</dbReference>
<dbReference type="AlphaFoldDB" id="A0A397URD8"/>
<evidence type="ECO:0000256" key="1">
    <source>
        <dbReference type="ARBA" id="ARBA00022679"/>
    </source>
</evidence>
<dbReference type="STRING" id="44941.A0A397URD8"/>
<dbReference type="GO" id="GO:0005524">
    <property type="term" value="F:ATP binding"/>
    <property type="evidence" value="ECO:0007669"/>
    <property type="project" value="UniProtKB-KW"/>
</dbReference>
<name>A0A397URD8_9GLOM</name>
<dbReference type="GO" id="GO:0004674">
    <property type="term" value="F:protein serine/threonine kinase activity"/>
    <property type="evidence" value="ECO:0007669"/>
    <property type="project" value="TreeGrafter"/>
</dbReference>
<proteinExistence type="predicted"/>
<evidence type="ECO:0000256" key="3">
    <source>
        <dbReference type="ARBA" id="ARBA00022777"/>
    </source>
</evidence>
<sequence>MLEKGEIEIYNCNEFSDIKEIGGGKHFLKLSMKIDNFYVETHVIEGSYGDVYSAKYRGEKIAFKKFIKPKDKILYNEIKQHIIVNDHENVIKFLGVIASQEPSSNDYMLVLQYANGGNLKDHLRSKTREGIFEILWTDLIQIAEQIVSGLKHLHDNNIVHRNLHPKNILINDSKIMISGFGSAWRFDDSLISLFDEGITYEYSDPQILIQSRFIANFKSDIYSLGVILWELTSGIRPFSEISNKLSLISQISNGKREKTVPGTPSSYAKLYKKCWRTNPKNRPELEEILHKLQQSKNATEMIKNRIS</sequence>
<keyword evidence="7" id="KW-1185">Reference proteome</keyword>
<dbReference type="Gene3D" id="1.10.510.10">
    <property type="entry name" value="Transferase(Phosphotransferase) domain 1"/>
    <property type="match status" value="1"/>
</dbReference>
<dbReference type="SUPFAM" id="SSF56112">
    <property type="entry name" value="Protein kinase-like (PK-like)"/>
    <property type="match status" value="1"/>
</dbReference>
<dbReference type="InterPro" id="IPR051681">
    <property type="entry name" value="Ser/Thr_Kinases-Pseudokinases"/>
</dbReference>
<keyword evidence="3 6" id="KW-0418">Kinase</keyword>
<dbReference type="Proteomes" id="UP000266673">
    <property type="component" value="Unassembled WGS sequence"/>
</dbReference>
<evidence type="ECO:0000313" key="6">
    <source>
        <dbReference type="EMBL" id="RIB09736.1"/>
    </source>
</evidence>
<comment type="caution">
    <text evidence="6">The sequence shown here is derived from an EMBL/GenBank/DDBJ whole genome shotgun (WGS) entry which is preliminary data.</text>
</comment>
<feature type="domain" description="Protein kinase" evidence="5">
    <location>
        <begin position="37"/>
        <end position="293"/>
    </location>
</feature>
<evidence type="ECO:0000256" key="4">
    <source>
        <dbReference type="ARBA" id="ARBA00022840"/>
    </source>
</evidence>
<dbReference type="PANTHER" id="PTHR44329">
    <property type="entry name" value="SERINE/THREONINE-PROTEIN KINASE TNNI3K-RELATED"/>
    <property type="match status" value="1"/>
</dbReference>
<dbReference type="InterPro" id="IPR011009">
    <property type="entry name" value="Kinase-like_dom_sf"/>
</dbReference>
<dbReference type="InterPro" id="IPR000719">
    <property type="entry name" value="Prot_kinase_dom"/>
</dbReference>
<evidence type="ECO:0000259" key="5">
    <source>
        <dbReference type="PROSITE" id="PS50011"/>
    </source>
</evidence>
<keyword evidence="1" id="KW-0808">Transferase</keyword>
<gene>
    <name evidence="6" type="ORF">C2G38_2208003</name>
</gene>
<reference evidence="6 7" key="1">
    <citation type="submission" date="2018-06" db="EMBL/GenBank/DDBJ databases">
        <title>Comparative genomics reveals the genomic features of Rhizophagus irregularis, R. cerebriforme, R. diaphanum and Gigaspora rosea, and their symbiotic lifestyle signature.</title>
        <authorList>
            <person name="Morin E."/>
            <person name="San Clemente H."/>
            <person name="Chen E.C.H."/>
            <person name="De La Providencia I."/>
            <person name="Hainaut M."/>
            <person name="Kuo A."/>
            <person name="Kohler A."/>
            <person name="Murat C."/>
            <person name="Tang N."/>
            <person name="Roy S."/>
            <person name="Loubradou J."/>
            <person name="Henrissat B."/>
            <person name="Grigoriev I.V."/>
            <person name="Corradi N."/>
            <person name="Roux C."/>
            <person name="Martin F.M."/>
        </authorList>
    </citation>
    <scope>NUCLEOTIDE SEQUENCE [LARGE SCALE GENOMIC DNA]</scope>
    <source>
        <strain evidence="6 7">DAOM 194757</strain>
    </source>
</reference>
<dbReference type="EMBL" id="QKWP01001333">
    <property type="protein sequence ID" value="RIB09736.1"/>
    <property type="molecule type" value="Genomic_DNA"/>
</dbReference>